<name>D7BIU3_ALLS1</name>
<dbReference type="RefSeq" id="WP_013159621.1">
    <property type="nucleotide sequence ID" value="NC_014213.1"/>
</dbReference>
<dbReference type="KEGG" id="msv:Mesil_3285"/>
<gene>
    <name evidence="2" type="ORF">Mesil_3285</name>
</gene>
<dbReference type="eggNOG" id="COG2159">
    <property type="taxonomic scope" value="Bacteria"/>
</dbReference>
<evidence type="ECO:0000313" key="3">
    <source>
        <dbReference type="Proteomes" id="UP000001916"/>
    </source>
</evidence>
<evidence type="ECO:0000313" key="2">
    <source>
        <dbReference type="EMBL" id="ADH65099.1"/>
    </source>
</evidence>
<dbReference type="Pfam" id="PF04909">
    <property type="entry name" value="Amidohydro_2"/>
    <property type="match status" value="1"/>
</dbReference>
<proteinExistence type="predicted"/>
<dbReference type="GO" id="GO:0016787">
    <property type="term" value="F:hydrolase activity"/>
    <property type="evidence" value="ECO:0007669"/>
    <property type="project" value="InterPro"/>
</dbReference>
<organism evidence="2 3">
    <name type="scientific">Allomeiothermus silvanus (strain ATCC 700542 / DSM 9946 / NBRC 106475 / NCIMB 13440 / VI-R2)</name>
    <name type="common">Thermus silvanus</name>
    <dbReference type="NCBI Taxonomy" id="526227"/>
    <lineage>
        <taxon>Bacteria</taxon>
        <taxon>Thermotogati</taxon>
        <taxon>Deinococcota</taxon>
        <taxon>Deinococci</taxon>
        <taxon>Thermales</taxon>
        <taxon>Thermaceae</taxon>
        <taxon>Allomeiothermus</taxon>
    </lineage>
</organism>
<dbReference type="SUPFAM" id="SSF51556">
    <property type="entry name" value="Metallo-dependent hydrolases"/>
    <property type="match status" value="1"/>
</dbReference>
<keyword evidence="2" id="KW-0614">Plasmid</keyword>
<evidence type="ECO:0000259" key="1">
    <source>
        <dbReference type="Pfam" id="PF04909"/>
    </source>
</evidence>
<dbReference type="PANTHER" id="PTHR43383:SF2">
    <property type="entry name" value="AMIDOHYDROLASE 2 FAMILY PROTEIN"/>
    <property type="match status" value="1"/>
</dbReference>
<sequence>MELSHIPIYDHHAHALFREEIWRSTPLEPYFSEAYDPRVLSQFVPDTLFFRRSLRDLAEFYGCEATAPAVRAARQGWEYAELARRMFAQANISQWLIDDGIWPDQLMGVEESGALAGVPVRRILRLETELAKLIPWHDSYAGLERAFVELLYATAPTLAGFKSIIAYRSGLEIIPPGLEIEQSYTALKRRLQAGEVPKITNKTLLDAAVWKAFEVAAETELPVQFHTGYGDPDLDLRRANPLHLRAVLEEPRFKGLKVVLLHCYPFVREAGYLASVYPGAYLDVGLTIPYTSVHGMRTAVHEALHLAPIRKVLFSTDAQRTPELFWLAARWGRRVLADVLEVTVQGGDLSDSEARWAAERVLHANAAELYPSSSPR</sequence>
<dbReference type="OrthoDB" id="8244441at2"/>
<reference evidence="2 3" key="1">
    <citation type="journal article" date="2010" name="Stand. Genomic Sci.">
        <title>Complete genome sequence of Meiothermus silvanus type strain (VI-R2).</title>
        <authorList>
            <person name="Sikorski J."/>
            <person name="Tindall B.J."/>
            <person name="Lowry S."/>
            <person name="Lucas S."/>
            <person name="Nolan M."/>
            <person name="Copeland A."/>
            <person name="Glavina Del Rio T."/>
            <person name="Tice H."/>
            <person name="Cheng J.F."/>
            <person name="Han C."/>
            <person name="Pitluck S."/>
            <person name="Liolios K."/>
            <person name="Ivanova N."/>
            <person name="Mavromatis K."/>
            <person name="Mikhailova N."/>
            <person name="Pati A."/>
            <person name="Goodwin L."/>
            <person name="Chen A."/>
            <person name="Palaniappan K."/>
            <person name="Land M."/>
            <person name="Hauser L."/>
            <person name="Chang Y.J."/>
            <person name="Jeffries C.D."/>
            <person name="Rohde M."/>
            <person name="Goker M."/>
            <person name="Woyke T."/>
            <person name="Bristow J."/>
            <person name="Eisen J.A."/>
            <person name="Markowitz V."/>
            <person name="Hugenholtz P."/>
            <person name="Kyrpides N.C."/>
            <person name="Klenk H.P."/>
            <person name="Lapidus A."/>
        </authorList>
    </citation>
    <scope>NUCLEOTIDE SEQUENCE [LARGE SCALE GENOMIC DNA]</scope>
    <source>
        <strain evidence="3">ATCC 700542 / DSM 9946 / VI-R2</strain>
        <plasmid evidence="3">Plasmid pMESIL01</plasmid>
    </source>
</reference>
<accession>D7BIU3</accession>
<dbReference type="InterPro" id="IPR032466">
    <property type="entry name" value="Metal_Hydrolase"/>
</dbReference>
<protein>
    <recommendedName>
        <fullName evidence="1">Amidohydrolase-related domain-containing protein</fullName>
    </recommendedName>
</protein>
<dbReference type="HOGENOM" id="CLU_017290_4_2_0"/>
<dbReference type="InterPro" id="IPR006680">
    <property type="entry name" value="Amidohydro-rel"/>
</dbReference>
<dbReference type="AlphaFoldDB" id="D7BIU3"/>
<dbReference type="EMBL" id="CP002043">
    <property type="protein sequence ID" value="ADH65099.1"/>
    <property type="molecule type" value="Genomic_DNA"/>
</dbReference>
<dbReference type="PANTHER" id="PTHR43383">
    <property type="entry name" value="NODULIN 6"/>
    <property type="match status" value="1"/>
</dbReference>
<dbReference type="Proteomes" id="UP000001916">
    <property type="component" value="Plasmid pMESIL01"/>
</dbReference>
<dbReference type="Gene3D" id="3.20.20.140">
    <property type="entry name" value="Metal-dependent hydrolases"/>
    <property type="match status" value="1"/>
</dbReference>
<geneLocation type="plasmid" evidence="2 3">
    <name>pMESIL01</name>
</geneLocation>
<feature type="domain" description="Amidohydrolase-related" evidence="1">
    <location>
        <begin position="202"/>
        <end position="371"/>
    </location>
</feature>
<keyword evidence="3" id="KW-1185">Reference proteome</keyword>